<protein>
    <submittedName>
        <fullName evidence="1">IS6 family transposase</fullName>
    </submittedName>
</protein>
<evidence type="ECO:0000313" key="1">
    <source>
        <dbReference type="EMBL" id="USQ15298.1"/>
    </source>
</evidence>
<dbReference type="EMBL" id="CP071528">
    <property type="protein sequence ID" value="USQ15298.1"/>
    <property type="molecule type" value="Genomic_DNA"/>
</dbReference>
<accession>A0ABY4YCB7</accession>
<geneLocation type="plasmid" evidence="1 2">
    <name>pLlyPCM2298_1</name>
</geneLocation>
<dbReference type="RefSeq" id="WP_252582535.1">
    <property type="nucleotide sequence ID" value="NZ_CP071528.1"/>
</dbReference>
<keyword evidence="1" id="KW-0614">Plasmid</keyword>
<proteinExistence type="predicted"/>
<dbReference type="Proteomes" id="UP001057474">
    <property type="component" value="Plasmid pLlyPCM2298_1"/>
</dbReference>
<sequence>MLGYTFFDLLEDIYNTFWYHRNKHWARYVSPLLLFWNENYFLDFSDLQALAKERNLIISEEDFHQLQHYFDEKIENNFLTRQALTCSLNIKKIKSRIKDAWLYVYVDSNEKVHDFYFSQNDDFDTAKEFFQNSLAANGLPHKINVLLKEKVKMIRNKFDIIKNNPDIDIF</sequence>
<keyword evidence="2" id="KW-1185">Reference proteome</keyword>
<organism evidence="1 2">
    <name type="scientific">Legionella lytica</name>
    <dbReference type="NCBI Taxonomy" id="96232"/>
    <lineage>
        <taxon>Bacteria</taxon>
        <taxon>Pseudomonadati</taxon>
        <taxon>Pseudomonadota</taxon>
        <taxon>Gammaproteobacteria</taxon>
        <taxon>Legionellales</taxon>
        <taxon>Legionellaceae</taxon>
        <taxon>Legionella</taxon>
    </lineage>
</organism>
<gene>
    <name evidence="1" type="ORF">J2N86_15155</name>
</gene>
<reference evidence="1" key="1">
    <citation type="submission" date="2021-03" db="EMBL/GenBank/DDBJ databases">
        <title>Legionella lytica PCM 2298.</title>
        <authorList>
            <person name="Koper P."/>
        </authorList>
    </citation>
    <scope>NUCLEOTIDE SEQUENCE</scope>
    <source>
        <strain evidence="1">PCM 2298</strain>
        <plasmid evidence="1">pLlyPCM2298_1</plasmid>
    </source>
</reference>
<evidence type="ECO:0000313" key="2">
    <source>
        <dbReference type="Proteomes" id="UP001057474"/>
    </source>
</evidence>
<name>A0ABY4YCB7_9GAMM</name>